<dbReference type="Proteomes" id="UP001595724">
    <property type="component" value="Unassembled WGS sequence"/>
</dbReference>
<dbReference type="InterPro" id="IPR007627">
    <property type="entry name" value="RNA_pol_sigma70_r2"/>
</dbReference>
<evidence type="ECO:0000256" key="3">
    <source>
        <dbReference type="ARBA" id="ARBA00023082"/>
    </source>
</evidence>
<dbReference type="SUPFAM" id="SSF88659">
    <property type="entry name" value="Sigma3 and sigma4 domains of RNA polymerase sigma factors"/>
    <property type="match status" value="1"/>
</dbReference>
<evidence type="ECO:0000259" key="6">
    <source>
        <dbReference type="Pfam" id="PF04542"/>
    </source>
</evidence>
<sequence length="200" mass="22251">MQAALSIDPAAEAAAEARALVEGVLAGAPGAFEQLVREHQGLCWHVVQRMVRHPEDTRELCQETFLRVHRYLHQYRFDAPLKSWIAQVAYSVAKRHLERRRIPLAESIDGDGLALAETLGDDHDLAAAIADDDVNRHLHAAIEALPPLQRTLLTLHHLEEVPIPEISRITGIAEGTIKSHLFRSRKRLRALLESSIGVTA</sequence>
<accession>A0ABV7UT33</accession>
<proteinExistence type="inferred from homology"/>
<name>A0ABV7UT33_9GAMM</name>
<evidence type="ECO:0000259" key="7">
    <source>
        <dbReference type="Pfam" id="PF08281"/>
    </source>
</evidence>
<dbReference type="PANTHER" id="PTHR43133">
    <property type="entry name" value="RNA POLYMERASE ECF-TYPE SIGMA FACTO"/>
    <property type="match status" value="1"/>
</dbReference>
<keyword evidence="3" id="KW-0731">Sigma factor</keyword>
<dbReference type="InterPro" id="IPR013325">
    <property type="entry name" value="RNA_pol_sigma_r2"/>
</dbReference>
<comment type="caution">
    <text evidence="8">The sequence shown here is derived from an EMBL/GenBank/DDBJ whole genome shotgun (WGS) entry which is preliminary data.</text>
</comment>
<evidence type="ECO:0000256" key="1">
    <source>
        <dbReference type="ARBA" id="ARBA00010641"/>
    </source>
</evidence>
<keyword evidence="4" id="KW-0238">DNA-binding</keyword>
<dbReference type="InterPro" id="IPR014284">
    <property type="entry name" value="RNA_pol_sigma-70_dom"/>
</dbReference>
<feature type="domain" description="RNA polymerase sigma-70 region 2" evidence="6">
    <location>
        <begin position="35"/>
        <end position="101"/>
    </location>
</feature>
<protein>
    <submittedName>
        <fullName evidence="8">RNA polymerase sigma factor</fullName>
    </submittedName>
</protein>
<reference evidence="9" key="1">
    <citation type="journal article" date="2019" name="Int. J. Syst. Evol. Microbiol.">
        <title>The Global Catalogue of Microorganisms (GCM) 10K type strain sequencing project: providing services to taxonomists for standard genome sequencing and annotation.</title>
        <authorList>
            <consortium name="The Broad Institute Genomics Platform"/>
            <consortium name="The Broad Institute Genome Sequencing Center for Infectious Disease"/>
            <person name="Wu L."/>
            <person name="Ma J."/>
        </authorList>
    </citation>
    <scope>NUCLEOTIDE SEQUENCE [LARGE SCALE GENOMIC DNA]</scope>
    <source>
        <strain evidence="9">KCTC 42211</strain>
    </source>
</reference>
<dbReference type="InterPro" id="IPR039425">
    <property type="entry name" value="RNA_pol_sigma-70-like"/>
</dbReference>
<dbReference type="Pfam" id="PF04542">
    <property type="entry name" value="Sigma70_r2"/>
    <property type="match status" value="1"/>
</dbReference>
<evidence type="ECO:0000256" key="5">
    <source>
        <dbReference type="ARBA" id="ARBA00023163"/>
    </source>
</evidence>
<evidence type="ECO:0000313" key="9">
    <source>
        <dbReference type="Proteomes" id="UP001595724"/>
    </source>
</evidence>
<dbReference type="InterPro" id="IPR013249">
    <property type="entry name" value="RNA_pol_sigma70_r4_t2"/>
</dbReference>
<dbReference type="EMBL" id="JBHRYF010000008">
    <property type="protein sequence ID" value="MFC3660144.1"/>
    <property type="molecule type" value="Genomic_DNA"/>
</dbReference>
<dbReference type="InterPro" id="IPR013324">
    <property type="entry name" value="RNA_pol_sigma_r3/r4-like"/>
</dbReference>
<evidence type="ECO:0000313" key="8">
    <source>
        <dbReference type="EMBL" id="MFC3660144.1"/>
    </source>
</evidence>
<feature type="domain" description="RNA polymerase sigma factor 70 region 4 type 2" evidence="7">
    <location>
        <begin position="138"/>
        <end position="188"/>
    </location>
</feature>
<dbReference type="NCBIfam" id="TIGR02937">
    <property type="entry name" value="sigma70-ECF"/>
    <property type="match status" value="1"/>
</dbReference>
<keyword evidence="2" id="KW-0805">Transcription regulation</keyword>
<dbReference type="Gene3D" id="1.10.10.10">
    <property type="entry name" value="Winged helix-like DNA-binding domain superfamily/Winged helix DNA-binding domain"/>
    <property type="match status" value="1"/>
</dbReference>
<keyword evidence="5" id="KW-0804">Transcription</keyword>
<dbReference type="RefSeq" id="WP_386709073.1">
    <property type="nucleotide sequence ID" value="NZ_JBHRYF010000008.1"/>
</dbReference>
<keyword evidence="9" id="KW-1185">Reference proteome</keyword>
<organism evidence="8 9">
    <name type="scientific">Luteimonas notoginsengisoli</name>
    <dbReference type="NCBI Taxonomy" id="1578200"/>
    <lineage>
        <taxon>Bacteria</taxon>
        <taxon>Pseudomonadati</taxon>
        <taxon>Pseudomonadota</taxon>
        <taxon>Gammaproteobacteria</taxon>
        <taxon>Lysobacterales</taxon>
        <taxon>Lysobacteraceae</taxon>
        <taxon>Luteimonas</taxon>
    </lineage>
</organism>
<dbReference type="InterPro" id="IPR036388">
    <property type="entry name" value="WH-like_DNA-bd_sf"/>
</dbReference>
<comment type="similarity">
    <text evidence="1">Belongs to the sigma-70 factor family. ECF subfamily.</text>
</comment>
<dbReference type="CDD" id="cd06171">
    <property type="entry name" value="Sigma70_r4"/>
    <property type="match status" value="1"/>
</dbReference>
<dbReference type="SUPFAM" id="SSF88946">
    <property type="entry name" value="Sigma2 domain of RNA polymerase sigma factors"/>
    <property type="match status" value="1"/>
</dbReference>
<gene>
    <name evidence="8" type="ORF">ACFOM9_08715</name>
</gene>
<evidence type="ECO:0000256" key="4">
    <source>
        <dbReference type="ARBA" id="ARBA00023125"/>
    </source>
</evidence>
<dbReference type="Pfam" id="PF08281">
    <property type="entry name" value="Sigma70_r4_2"/>
    <property type="match status" value="1"/>
</dbReference>
<dbReference type="Gene3D" id="1.10.1740.10">
    <property type="match status" value="1"/>
</dbReference>
<dbReference type="PANTHER" id="PTHR43133:SF8">
    <property type="entry name" value="RNA POLYMERASE SIGMA FACTOR HI_1459-RELATED"/>
    <property type="match status" value="1"/>
</dbReference>
<evidence type="ECO:0000256" key="2">
    <source>
        <dbReference type="ARBA" id="ARBA00023015"/>
    </source>
</evidence>